<evidence type="ECO:0000313" key="1">
    <source>
        <dbReference type="EMBL" id="CAL1289695.1"/>
    </source>
</evidence>
<dbReference type="Proteomes" id="UP001497382">
    <property type="component" value="Unassembled WGS sequence"/>
</dbReference>
<organism evidence="1 2">
    <name type="scientific">Larinioides sclopetarius</name>
    <dbReference type="NCBI Taxonomy" id="280406"/>
    <lineage>
        <taxon>Eukaryota</taxon>
        <taxon>Metazoa</taxon>
        <taxon>Ecdysozoa</taxon>
        <taxon>Arthropoda</taxon>
        <taxon>Chelicerata</taxon>
        <taxon>Arachnida</taxon>
        <taxon>Araneae</taxon>
        <taxon>Araneomorphae</taxon>
        <taxon>Entelegynae</taxon>
        <taxon>Araneoidea</taxon>
        <taxon>Araneidae</taxon>
        <taxon>Larinioides</taxon>
    </lineage>
</organism>
<comment type="caution">
    <text evidence="1">The sequence shown here is derived from an EMBL/GenBank/DDBJ whole genome shotgun (WGS) entry which is preliminary data.</text>
</comment>
<dbReference type="AlphaFoldDB" id="A0AAV2B1Z1"/>
<feature type="non-terminal residue" evidence="1">
    <location>
        <position position="40"/>
    </location>
</feature>
<accession>A0AAV2B1Z1</accession>
<keyword evidence="2" id="KW-1185">Reference proteome</keyword>
<protein>
    <submittedName>
        <fullName evidence="1">Uncharacterized protein</fullName>
    </submittedName>
</protein>
<proteinExistence type="predicted"/>
<reference evidence="1 2" key="1">
    <citation type="submission" date="2024-04" db="EMBL/GenBank/DDBJ databases">
        <authorList>
            <person name="Rising A."/>
            <person name="Reimegard J."/>
            <person name="Sonavane S."/>
            <person name="Akerstrom W."/>
            <person name="Nylinder S."/>
            <person name="Hedman E."/>
            <person name="Kallberg Y."/>
        </authorList>
    </citation>
    <scope>NUCLEOTIDE SEQUENCE [LARGE SCALE GENOMIC DNA]</scope>
</reference>
<gene>
    <name evidence="1" type="ORF">LARSCL_LOCUS16082</name>
</gene>
<evidence type="ECO:0000313" key="2">
    <source>
        <dbReference type="Proteomes" id="UP001497382"/>
    </source>
</evidence>
<name>A0AAV2B1Z1_9ARAC</name>
<dbReference type="EMBL" id="CAXIEN010000253">
    <property type="protein sequence ID" value="CAL1289695.1"/>
    <property type="molecule type" value="Genomic_DNA"/>
</dbReference>
<sequence length="40" mass="4223">MIWRAAGSQGNVSNLGPSALEAGILQHLLNIQKALALNHD</sequence>